<feature type="domain" description="Peptidase S1" evidence="6">
    <location>
        <begin position="29"/>
        <end position="234"/>
    </location>
</feature>
<reference evidence="7" key="2">
    <citation type="submission" date="2023-05" db="EMBL/GenBank/DDBJ databases">
        <authorList>
            <person name="Fouks B."/>
        </authorList>
    </citation>
    <scope>NUCLEOTIDE SEQUENCE</scope>
    <source>
        <strain evidence="7">Stay&amp;Tobe</strain>
        <tissue evidence="7">Testes</tissue>
    </source>
</reference>
<keyword evidence="1" id="KW-0645">Protease</keyword>
<dbReference type="SMART" id="SM00020">
    <property type="entry name" value="Tryp_SPc"/>
    <property type="match status" value="1"/>
</dbReference>
<dbReference type="InterPro" id="IPR050430">
    <property type="entry name" value="Peptidase_S1"/>
</dbReference>
<keyword evidence="2" id="KW-0378">Hydrolase</keyword>
<reference evidence="7" key="1">
    <citation type="journal article" date="2023" name="IScience">
        <title>Live-bearing cockroach genome reveals convergent evolutionary mechanisms linked to viviparity in insects and beyond.</title>
        <authorList>
            <person name="Fouks B."/>
            <person name="Harrison M.C."/>
            <person name="Mikhailova A.A."/>
            <person name="Marchal E."/>
            <person name="English S."/>
            <person name="Carruthers M."/>
            <person name="Jennings E.C."/>
            <person name="Chiamaka E.L."/>
            <person name="Frigard R.A."/>
            <person name="Pippel M."/>
            <person name="Attardo G.M."/>
            <person name="Benoit J.B."/>
            <person name="Bornberg-Bauer E."/>
            <person name="Tobe S.S."/>
        </authorList>
    </citation>
    <scope>NUCLEOTIDE SEQUENCE</scope>
    <source>
        <strain evidence="7">Stay&amp;Tobe</strain>
    </source>
</reference>
<dbReference type="PANTHER" id="PTHR24276:SF98">
    <property type="entry name" value="FI18310P1-RELATED"/>
    <property type="match status" value="1"/>
</dbReference>
<dbReference type="SUPFAM" id="SSF50494">
    <property type="entry name" value="Trypsin-like serine proteases"/>
    <property type="match status" value="1"/>
</dbReference>
<dbReference type="Gene3D" id="2.40.10.10">
    <property type="entry name" value="Trypsin-like serine proteases"/>
    <property type="match status" value="1"/>
</dbReference>
<evidence type="ECO:0000259" key="6">
    <source>
        <dbReference type="PROSITE" id="PS50240"/>
    </source>
</evidence>
<evidence type="ECO:0000256" key="4">
    <source>
        <dbReference type="ARBA" id="ARBA00023157"/>
    </source>
</evidence>
<gene>
    <name evidence="7" type="ORF">L9F63_020594</name>
</gene>
<dbReference type="InterPro" id="IPR009003">
    <property type="entry name" value="Peptidase_S1_PA"/>
</dbReference>
<proteinExistence type="predicted"/>
<dbReference type="PROSITE" id="PS50240">
    <property type="entry name" value="TRYPSIN_DOM"/>
    <property type="match status" value="1"/>
</dbReference>
<evidence type="ECO:0000256" key="3">
    <source>
        <dbReference type="ARBA" id="ARBA00022825"/>
    </source>
</evidence>
<evidence type="ECO:0000256" key="1">
    <source>
        <dbReference type="ARBA" id="ARBA00022670"/>
    </source>
</evidence>
<dbReference type="Proteomes" id="UP001233999">
    <property type="component" value="Unassembled WGS sequence"/>
</dbReference>
<dbReference type="PANTHER" id="PTHR24276">
    <property type="entry name" value="POLYSERASE-RELATED"/>
    <property type="match status" value="1"/>
</dbReference>
<accession>A0AAD7ZR49</accession>
<organism evidence="7 8">
    <name type="scientific">Diploptera punctata</name>
    <name type="common">Pacific beetle cockroach</name>
    <dbReference type="NCBI Taxonomy" id="6984"/>
    <lineage>
        <taxon>Eukaryota</taxon>
        <taxon>Metazoa</taxon>
        <taxon>Ecdysozoa</taxon>
        <taxon>Arthropoda</taxon>
        <taxon>Hexapoda</taxon>
        <taxon>Insecta</taxon>
        <taxon>Pterygota</taxon>
        <taxon>Neoptera</taxon>
        <taxon>Polyneoptera</taxon>
        <taxon>Dictyoptera</taxon>
        <taxon>Blattodea</taxon>
        <taxon>Blaberoidea</taxon>
        <taxon>Blaberidae</taxon>
        <taxon>Diplopterinae</taxon>
        <taxon>Diploptera</taxon>
    </lineage>
</organism>
<dbReference type="InterPro" id="IPR001254">
    <property type="entry name" value="Trypsin_dom"/>
</dbReference>
<dbReference type="GO" id="GO:0006508">
    <property type="term" value="P:proteolysis"/>
    <property type="evidence" value="ECO:0007669"/>
    <property type="project" value="UniProtKB-KW"/>
</dbReference>
<dbReference type="InterPro" id="IPR043504">
    <property type="entry name" value="Peptidase_S1_PA_chymotrypsin"/>
</dbReference>
<keyword evidence="8" id="KW-1185">Reference proteome</keyword>
<feature type="chain" id="PRO_5041984401" description="Peptidase S1 domain-containing protein" evidence="5">
    <location>
        <begin position="23"/>
        <end position="270"/>
    </location>
</feature>
<evidence type="ECO:0000313" key="7">
    <source>
        <dbReference type="EMBL" id="KAJ9585060.1"/>
    </source>
</evidence>
<evidence type="ECO:0000256" key="5">
    <source>
        <dbReference type="SAM" id="SignalP"/>
    </source>
</evidence>
<evidence type="ECO:0000256" key="2">
    <source>
        <dbReference type="ARBA" id="ARBA00022801"/>
    </source>
</evidence>
<keyword evidence="4" id="KW-1015">Disulfide bond</keyword>
<dbReference type="Pfam" id="PF00089">
    <property type="entry name" value="Trypsin"/>
    <property type="match status" value="1"/>
</dbReference>
<evidence type="ECO:0000313" key="8">
    <source>
        <dbReference type="Proteomes" id="UP001233999"/>
    </source>
</evidence>
<keyword evidence="3" id="KW-0720">Serine protease</keyword>
<dbReference type="AlphaFoldDB" id="A0AAD7ZR49"/>
<name>A0AAD7ZR49_DIPPU</name>
<feature type="signal peptide" evidence="5">
    <location>
        <begin position="1"/>
        <end position="22"/>
    </location>
</feature>
<sequence>MEYNKVLALAFLLSCAIGDTVAGEISLRLSGGTKVESNKEEFGKVLMVHGNGFSCTAYAVSETAIITAASCFDSQDGNFDSISIMEHTRTNVIVHEDYNKDLPGNNIAIITIESMGFEDNIILASEDTKSGTNCRVTGYGETGDDGSTLMTAYYENVTVMGCTNKETPYICAGVTDDNNNYHGIVCTGDIGAPLVCNNQLVGIAVRGNSCGSETDPDEYQKIKDVKDWIETHIYNLSTSSTDSTAMDTTASANLLIFNYFVFLLTLKVIF</sequence>
<comment type="caution">
    <text evidence="7">The sequence shown here is derived from an EMBL/GenBank/DDBJ whole genome shotgun (WGS) entry which is preliminary data.</text>
</comment>
<dbReference type="EMBL" id="JASPKZ010007312">
    <property type="protein sequence ID" value="KAJ9585060.1"/>
    <property type="molecule type" value="Genomic_DNA"/>
</dbReference>
<dbReference type="GO" id="GO:0004252">
    <property type="term" value="F:serine-type endopeptidase activity"/>
    <property type="evidence" value="ECO:0007669"/>
    <property type="project" value="InterPro"/>
</dbReference>
<protein>
    <recommendedName>
        <fullName evidence="6">Peptidase S1 domain-containing protein</fullName>
    </recommendedName>
</protein>
<keyword evidence="5" id="KW-0732">Signal</keyword>